<reference evidence="4 5" key="1">
    <citation type="submission" date="2012-06" db="EMBL/GenBank/DDBJ databases">
        <title>Finished chromosome of genome of Crinalium epipsammum PCC 9333.</title>
        <authorList>
            <consortium name="US DOE Joint Genome Institute"/>
            <person name="Gugger M."/>
            <person name="Coursin T."/>
            <person name="Rippka R."/>
            <person name="Tandeau De Marsac N."/>
            <person name="Huntemann M."/>
            <person name="Wei C.-L."/>
            <person name="Han J."/>
            <person name="Detter J.C."/>
            <person name="Han C."/>
            <person name="Tapia R."/>
            <person name="Davenport K."/>
            <person name="Daligault H."/>
            <person name="Erkkila T."/>
            <person name="Gu W."/>
            <person name="Munk A.C.C."/>
            <person name="Teshima H."/>
            <person name="Xu Y."/>
            <person name="Chain P."/>
            <person name="Chen A."/>
            <person name="Krypides N."/>
            <person name="Mavromatis K."/>
            <person name="Markowitz V."/>
            <person name="Szeto E."/>
            <person name="Ivanova N."/>
            <person name="Mikhailova N."/>
            <person name="Ovchinnikova G."/>
            <person name="Pagani I."/>
            <person name="Pati A."/>
            <person name="Goodwin L."/>
            <person name="Peters L."/>
            <person name="Pitluck S."/>
            <person name="Woyke T."/>
            <person name="Kerfeld C."/>
        </authorList>
    </citation>
    <scope>NUCLEOTIDE SEQUENCE [LARGE SCALE GENOMIC DNA]</scope>
    <source>
        <strain evidence="4 5">PCC 9333</strain>
    </source>
</reference>
<feature type="domain" description="SLH" evidence="3">
    <location>
        <begin position="222"/>
        <end position="291"/>
    </location>
</feature>
<evidence type="ECO:0000256" key="2">
    <source>
        <dbReference type="SAM" id="SignalP"/>
    </source>
</evidence>
<evidence type="ECO:0000256" key="1">
    <source>
        <dbReference type="SAM" id="MobiDB-lite"/>
    </source>
</evidence>
<dbReference type="PATRIC" id="fig|1173022.3.peg.945"/>
<dbReference type="InterPro" id="IPR001119">
    <property type="entry name" value="SLH_dom"/>
</dbReference>
<feature type="region of interest" description="Disordered" evidence="1">
    <location>
        <begin position="144"/>
        <end position="166"/>
    </location>
</feature>
<name>K9VW48_9CYAN</name>
<dbReference type="RefSeq" id="WP_015201911.1">
    <property type="nucleotide sequence ID" value="NC_019753.1"/>
</dbReference>
<protein>
    <submittedName>
        <fullName evidence="4">S-layer domain-containing protein</fullName>
    </submittedName>
</protein>
<proteinExistence type="predicted"/>
<feature type="signal peptide" evidence="2">
    <location>
        <begin position="1"/>
        <end position="23"/>
    </location>
</feature>
<feature type="chain" id="PRO_5003937220" evidence="2">
    <location>
        <begin position="24"/>
        <end position="466"/>
    </location>
</feature>
<feature type="region of interest" description="Disordered" evidence="1">
    <location>
        <begin position="443"/>
        <end position="466"/>
    </location>
</feature>
<dbReference type="EMBL" id="CP003620">
    <property type="protein sequence ID" value="AFZ11789.1"/>
    <property type="molecule type" value="Genomic_DNA"/>
</dbReference>
<dbReference type="Pfam" id="PF00395">
    <property type="entry name" value="SLH"/>
    <property type="match status" value="2"/>
</dbReference>
<feature type="domain" description="SLH" evidence="3">
    <location>
        <begin position="300"/>
        <end position="368"/>
    </location>
</feature>
<feature type="compositionally biased region" description="Low complexity" evidence="1">
    <location>
        <begin position="452"/>
        <end position="466"/>
    </location>
</feature>
<dbReference type="PROSITE" id="PS51272">
    <property type="entry name" value="SLH"/>
    <property type="match status" value="2"/>
</dbReference>
<dbReference type="AlphaFoldDB" id="K9VW48"/>
<sequence>MVLDNPVRLTSLIALLLSLTACANSYNSKALEQSLAADSRLKDNPITFDELSQNTQNQTTAKLPSDFPSEIPLYPTAELQDVKPITSDDSGQQTVWTTKDPSNLVQSFYQKQFQSDSWQIVNQPDSTSEADTLVARRNNLQVKLSFNSPSNTDSQTPSSNQLSTSNTSASLTEFVIEYTRNLDTAAVAQPSDPNFIGPVLSSDVSTPATDTSNEKQPTPEQTIVFTDLNKAPAQLRQYVQDLAALGVVAGKTQSKSAKSALFEPNKIISRREYVRWLVNANNQIYTNSPGKQIRLASRDTQPAFQDVAKTDPDFPAIQGLAEAGLIPSRLSGDSTAVLFRPNAPLTRENLILWKVPLDTREALPSASIDAVKQTWGFQDATKIEPKALKAVLADFQNSDQSNIRRVFGYTALFQPKKPVARAEAAAAIWYFGSQGEGISAKEALQLRNQPIEPSATPEPESSSSTN</sequence>
<organism evidence="4 5">
    <name type="scientific">Crinalium epipsammum PCC 9333</name>
    <dbReference type="NCBI Taxonomy" id="1173022"/>
    <lineage>
        <taxon>Bacteria</taxon>
        <taxon>Bacillati</taxon>
        <taxon>Cyanobacteriota</taxon>
        <taxon>Cyanophyceae</taxon>
        <taxon>Gomontiellales</taxon>
        <taxon>Gomontiellaceae</taxon>
        <taxon>Crinalium</taxon>
    </lineage>
</organism>
<evidence type="ECO:0000259" key="3">
    <source>
        <dbReference type="PROSITE" id="PS51272"/>
    </source>
</evidence>
<gene>
    <name evidence="4" type="ORF">Cri9333_0872</name>
</gene>
<keyword evidence="5" id="KW-1185">Reference proteome</keyword>
<dbReference type="PANTHER" id="PTHR33740">
    <property type="entry name" value="GPI-ANCHORED ADHESIN-LIKE PROTEIN"/>
    <property type="match status" value="1"/>
</dbReference>
<evidence type="ECO:0000313" key="5">
    <source>
        <dbReference type="Proteomes" id="UP000010472"/>
    </source>
</evidence>
<keyword evidence="2" id="KW-0732">Signal</keyword>
<dbReference type="OrthoDB" id="452152at2"/>
<dbReference type="KEGG" id="cep:Cri9333_0872"/>
<dbReference type="eggNOG" id="ENOG502Z7MI">
    <property type="taxonomic scope" value="Bacteria"/>
</dbReference>
<dbReference type="Proteomes" id="UP000010472">
    <property type="component" value="Chromosome"/>
</dbReference>
<dbReference type="STRING" id="1173022.Cri9333_0872"/>
<dbReference type="PANTHER" id="PTHR33740:SF3">
    <property type="entry name" value="GPI-ANCHORED ADHESIN-LIKE PROTEIN"/>
    <property type="match status" value="1"/>
</dbReference>
<accession>K9VW48</accession>
<evidence type="ECO:0000313" key="4">
    <source>
        <dbReference type="EMBL" id="AFZ11789.1"/>
    </source>
</evidence>
<dbReference type="HOGENOM" id="CLU_048100_0_0_3"/>